<dbReference type="CDD" id="cd03789">
    <property type="entry name" value="GT9_LPS_heptosyltransferase"/>
    <property type="match status" value="1"/>
</dbReference>
<evidence type="ECO:0000256" key="2">
    <source>
        <dbReference type="ARBA" id="ARBA00022679"/>
    </source>
</evidence>
<evidence type="ECO:0000313" key="3">
    <source>
        <dbReference type="EMBL" id="GAN60685.1"/>
    </source>
</evidence>
<keyword evidence="1" id="KW-0328">Glycosyltransferase</keyword>
<dbReference type="AlphaFoldDB" id="A0A0D6N4P7"/>
<proteinExistence type="predicted"/>
<evidence type="ECO:0000313" key="5">
    <source>
        <dbReference type="Proteomes" id="UP000032671"/>
    </source>
</evidence>
<evidence type="ECO:0000313" key="4">
    <source>
        <dbReference type="EMBL" id="GEL58716.1"/>
    </source>
</evidence>
<dbReference type="Proteomes" id="UP000321891">
    <property type="component" value="Unassembled WGS sequence"/>
</dbReference>
<dbReference type="SUPFAM" id="SSF53756">
    <property type="entry name" value="UDP-Glycosyltransferase/glycogen phosphorylase"/>
    <property type="match status" value="1"/>
</dbReference>
<dbReference type="InterPro" id="IPR002201">
    <property type="entry name" value="Glyco_trans_9"/>
</dbReference>
<dbReference type="GO" id="GO:0008713">
    <property type="term" value="F:ADP-heptose-lipopolysaccharide heptosyltransferase activity"/>
    <property type="evidence" value="ECO:0007669"/>
    <property type="project" value="TreeGrafter"/>
</dbReference>
<dbReference type="PANTHER" id="PTHR30160">
    <property type="entry name" value="TETRAACYLDISACCHARIDE 4'-KINASE-RELATED"/>
    <property type="match status" value="1"/>
</dbReference>
<reference evidence="4 6" key="2">
    <citation type="submission" date="2019-07" db="EMBL/GenBank/DDBJ databases">
        <title>Whole genome shotgun sequence of Acetobacter cibinongensis NBRC 16605.</title>
        <authorList>
            <person name="Hosoyama A."/>
            <person name="Uohara A."/>
            <person name="Ohji S."/>
            <person name="Ichikawa N."/>
        </authorList>
    </citation>
    <scope>NUCLEOTIDE SEQUENCE [LARGE SCALE GENOMIC DNA]</scope>
    <source>
        <strain evidence="4 6">NBRC 16605</strain>
    </source>
</reference>
<accession>A0A6N3SQQ9</accession>
<evidence type="ECO:0000313" key="6">
    <source>
        <dbReference type="Proteomes" id="UP000321891"/>
    </source>
</evidence>
<organism evidence="3 5">
    <name type="scientific">Acetobacter cibinongensis</name>
    <dbReference type="NCBI Taxonomy" id="146475"/>
    <lineage>
        <taxon>Bacteria</taxon>
        <taxon>Pseudomonadati</taxon>
        <taxon>Pseudomonadota</taxon>
        <taxon>Alphaproteobacteria</taxon>
        <taxon>Acetobacterales</taxon>
        <taxon>Acetobacteraceae</taxon>
        <taxon>Acetobacter</taxon>
    </lineage>
</organism>
<keyword evidence="2 3" id="KW-0808">Transferase</keyword>
<gene>
    <name evidence="3" type="ORF">Abci_016_031</name>
    <name evidence="4" type="ORF">ACI01nite_13180</name>
</gene>
<comment type="caution">
    <text evidence="3">The sequence shown here is derived from an EMBL/GenBank/DDBJ whole genome shotgun (WGS) entry which is preliminary data.</text>
</comment>
<accession>A0A0D6N4P7</accession>
<sequence length="302" mass="32242">MRILFITATRLGDAVISTGLLDHLIRTYPHARFTIACGPVAAGLFQNVPGLDRVITMDKRKYDLHWLDLWKACVAQKWDLTIDLRGSAVTALLRSSRRVIMRGGRRPGLRLAHVAQTLSLSPPPVPTVWLDPSDVACATTLLPTTGTPLIALGPTANWSGKIWPVERYLPLWHRLQSAYPTARPVILYGPGQQERDLAAPVLAALPQAIDAGGRFSLTEVAAILRKCQLYVGNDSGLMHLAAAAGTPTLGLFGPSRASEYAPSGAHTAWVAAPGPEGDAAIADLSVSTVAEAALRLLAETSS</sequence>
<dbReference type="Gene3D" id="3.40.50.2000">
    <property type="entry name" value="Glycogen Phosphorylase B"/>
    <property type="match status" value="2"/>
</dbReference>
<dbReference type="RefSeq" id="WP_048838748.1">
    <property type="nucleotide sequence ID" value="NZ_BAMV01000016.1"/>
</dbReference>
<protein>
    <submittedName>
        <fullName evidence="3 4">Glycosyl transferase</fullName>
    </submittedName>
</protein>
<dbReference type="GO" id="GO:0005829">
    <property type="term" value="C:cytosol"/>
    <property type="evidence" value="ECO:0007669"/>
    <property type="project" value="TreeGrafter"/>
</dbReference>
<dbReference type="Proteomes" id="UP000032671">
    <property type="component" value="Unassembled WGS sequence"/>
</dbReference>
<dbReference type="GO" id="GO:0009244">
    <property type="term" value="P:lipopolysaccharide core region biosynthetic process"/>
    <property type="evidence" value="ECO:0007669"/>
    <property type="project" value="TreeGrafter"/>
</dbReference>
<dbReference type="EMBL" id="BAMV01000016">
    <property type="protein sequence ID" value="GAN60685.1"/>
    <property type="molecule type" value="Genomic_DNA"/>
</dbReference>
<reference evidence="3 5" key="1">
    <citation type="submission" date="2012-11" db="EMBL/GenBank/DDBJ databases">
        <title>Whole genome sequence of Acetobacter cibinongensis 4H-1.</title>
        <authorList>
            <person name="Azuma Y."/>
            <person name="Higashiura N."/>
            <person name="Hirakawa H."/>
            <person name="Matsushita K."/>
        </authorList>
    </citation>
    <scope>NUCLEOTIDE SEQUENCE [LARGE SCALE GENOMIC DNA]</scope>
    <source>
        <strain evidence="3 5">4H-1</strain>
    </source>
</reference>
<dbReference type="InterPro" id="IPR051199">
    <property type="entry name" value="LPS_LOS_Heptosyltrfase"/>
</dbReference>
<dbReference type="Pfam" id="PF01075">
    <property type="entry name" value="Glyco_transf_9"/>
    <property type="match status" value="1"/>
</dbReference>
<dbReference type="STRING" id="1231339.Abci_016_031"/>
<name>A0A0D6N4P7_9PROT</name>
<evidence type="ECO:0000256" key="1">
    <source>
        <dbReference type="ARBA" id="ARBA00022676"/>
    </source>
</evidence>
<keyword evidence="6" id="KW-1185">Reference proteome</keyword>
<dbReference type="EMBL" id="BJVU01000004">
    <property type="protein sequence ID" value="GEL58716.1"/>
    <property type="molecule type" value="Genomic_DNA"/>
</dbReference>